<organism evidence="2">
    <name type="scientific">Dissoconium aciculare CBS 342.82</name>
    <dbReference type="NCBI Taxonomy" id="1314786"/>
    <lineage>
        <taxon>Eukaryota</taxon>
        <taxon>Fungi</taxon>
        <taxon>Dikarya</taxon>
        <taxon>Ascomycota</taxon>
        <taxon>Pezizomycotina</taxon>
        <taxon>Dothideomycetes</taxon>
        <taxon>Dothideomycetidae</taxon>
        <taxon>Mycosphaerellales</taxon>
        <taxon>Dissoconiaceae</taxon>
        <taxon>Dissoconium</taxon>
    </lineage>
</organism>
<dbReference type="RefSeq" id="XP_033463807.1">
    <property type="nucleotide sequence ID" value="XM_033598996.1"/>
</dbReference>
<gene>
    <name evidence="2" type="ORF">K489DRAFT_125080</name>
</gene>
<reference evidence="2" key="1">
    <citation type="submission" date="2020-01" db="EMBL/GenBank/DDBJ databases">
        <authorList>
            <consortium name="DOE Joint Genome Institute"/>
            <person name="Haridas S."/>
            <person name="Albert R."/>
            <person name="Binder M."/>
            <person name="Bloem J."/>
            <person name="Labutti K."/>
            <person name="Salamov A."/>
            <person name="Andreopoulos B."/>
            <person name="Baker S.E."/>
            <person name="Barry K."/>
            <person name="Bills G."/>
            <person name="Bluhm B.H."/>
            <person name="Cannon C."/>
            <person name="Castanera R."/>
            <person name="Culley D.E."/>
            <person name="Daum C."/>
            <person name="Ezra D."/>
            <person name="Gonzalez J.B."/>
            <person name="Henrissat B."/>
            <person name="Kuo A."/>
            <person name="Liang C."/>
            <person name="Lipzen A."/>
            <person name="Lutzoni F."/>
            <person name="Magnuson J."/>
            <person name="Mondo S."/>
            <person name="Nolan M."/>
            <person name="Ohm R."/>
            <person name="Pangilinan J."/>
            <person name="Park H.-J."/>
            <person name="Ramirez L."/>
            <person name="Alfaro M."/>
            <person name="Sun H."/>
            <person name="Tritt A."/>
            <person name="Yoshinaga Y."/>
            <person name="Zwiers L.-H."/>
            <person name="Turgeon B.G."/>
            <person name="Goodwin S.B."/>
            <person name="Spatafora J.W."/>
            <person name="Crous P.W."/>
            <person name="Grigoriev I.V."/>
        </authorList>
    </citation>
    <scope>NUCLEOTIDE SEQUENCE</scope>
    <source>
        <strain evidence="2">CBS 342.82</strain>
    </source>
</reference>
<protein>
    <submittedName>
        <fullName evidence="2">Uncharacterized protein</fullName>
    </submittedName>
</protein>
<accession>A0A6J3MFI4</accession>
<dbReference type="AlphaFoldDB" id="A0A6J3MFI4"/>
<name>A0A6J3MFI4_9PEZI</name>
<reference evidence="2" key="2">
    <citation type="submission" date="2020-04" db="EMBL/GenBank/DDBJ databases">
        <authorList>
            <consortium name="NCBI Genome Project"/>
        </authorList>
    </citation>
    <scope>NUCLEOTIDE SEQUENCE</scope>
    <source>
        <strain evidence="2">CBS 342.82</strain>
    </source>
</reference>
<dbReference type="Proteomes" id="UP000504637">
    <property type="component" value="Unplaced"/>
</dbReference>
<dbReference type="GeneID" id="54356795"/>
<sequence length="173" mass="19245">MMEFRCEDIIIHEYMYGRVCIVRICVINYLFPPTTPTTAATTPTAICAGRAGGLSFASSPAIVNRRQSNPVQSTSNPRLSPYQSTRGLRVCVTTTTHTPLTPIHSSSSDPFSYTLPSSTHFLLSLFFESCLSLLLNTSDIDILFFIHSFFPSRWFPIRETHLVSARCNSGTIT</sequence>
<reference evidence="2" key="3">
    <citation type="submission" date="2025-08" db="UniProtKB">
        <authorList>
            <consortium name="RefSeq"/>
        </authorList>
    </citation>
    <scope>IDENTIFICATION</scope>
    <source>
        <strain evidence="2">CBS 342.82</strain>
    </source>
</reference>
<proteinExistence type="predicted"/>
<evidence type="ECO:0000313" key="1">
    <source>
        <dbReference type="Proteomes" id="UP000504637"/>
    </source>
</evidence>
<evidence type="ECO:0000313" key="2">
    <source>
        <dbReference type="RefSeq" id="XP_033463807.1"/>
    </source>
</evidence>
<keyword evidence="1" id="KW-1185">Reference proteome</keyword>